<sequence length="53" mass="6004">MGKSPPVNSCVQDIHRFRINPGQQTAVKKPTFAGDAPSLNMRKNSWFNEEYPI</sequence>
<name>A0A382Z0W0_9ZZZZ</name>
<organism evidence="1">
    <name type="scientific">marine metagenome</name>
    <dbReference type="NCBI Taxonomy" id="408172"/>
    <lineage>
        <taxon>unclassified sequences</taxon>
        <taxon>metagenomes</taxon>
        <taxon>ecological metagenomes</taxon>
    </lineage>
</organism>
<feature type="non-terminal residue" evidence="1">
    <location>
        <position position="53"/>
    </location>
</feature>
<dbReference type="EMBL" id="UINC01179997">
    <property type="protein sequence ID" value="SVD88970.1"/>
    <property type="molecule type" value="Genomic_DNA"/>
</dbReference>
<dbReference type="AlphaFoldDB" id="A0A382Z0W0"/>
<accession>A0A382Z0W0</accession>
<evidence type="ECO:0000313" key="1">
    <source>
        <dbReference type="EMBL" id="SVD88970.1"/>
    </source>
</evidence>
<protein>
    <submittedName>
        <fullName evidence="1">Uncharacterized protein</fullName>
    </submittedName>
</protein>
<reference evidence="1" key="1">
    <citation type="submission" date="2018-05" db="EMBL/GenBank/DDBJ databases">
        <authorList>
            <person name="Lanie J.A."/>
            <person name="Ng W.-L."/>
            <person name="Kazmierczak K.M."/>
            <person name="Andrzejewski T.M."/>
            <person name="Davidsen T.M."/>
            <person name="Wayne K.J."/>
            <person name="Tettelin H."/>
            <person name="Glass J.I."/>
            <person name="Rusch D."/>
            <person name="Podicherti R."/>
            <person name="Tsui H.-C.T."/>
            <person name="Winkler M.E."/>
        </authorList>
    </citation>
    <scope>NUCLEOTIDE SEQUENCE</scope>
</reference>
<gene>
    <name evidence="1" type="ORF">METZ01_LOCUS441824</name>
</gene>
<proteinExistence type="predicted"/>